<gene>
    <name evidence="2" type="ORF">EZS27_023893</name>
</gene>
<dbReference type="PANTHER" id="PTHR43316:SF8">
    <property type="entry name" value="HAD FAMILY HYDROLASE"/>
    <property type="match status" value="1"/>
</dbReference>
<organism evidence="2">
    <name type="scientific">termite gut metagenome</name>
    <dbReference type="NCBI Taxonomy" id="433724"/>
    <lineage>
        <taxon>unclassified sequences</taxon>
        <taxon>metagenomes</taxon>
        <taxon>organismal metagenomes</taxon>
    </lineage>
</organism>
<dbReference type="EMBL" id="SNRY01002051">
    <property type="protein sequence ID" value="KAA6327081.1"/>
    <property type="molecule type" value="Genomic_DNA"/>
</dbReference>
<dbReference type="InterPro" id="IPR036412">
    <property type="entry name" value="HAD-like_sf"/>
</dbReference>
<dbReference type="Pfam" id="PF13242">
    <property type="entry name" value="Hydrolase_like"/>
    <property type="match status" value="1"/>
</dbReference>
<comment type="caution">
    <text evidence="2">The sequence shown here is derived from an EMBL/GenBank/DDBJ whole genome shotgun (WGS) entry which is preliminary data.</text>
</comment>
<protein>
    <submittedName>
        <fullName evidence="2">Phosphoglycolate phosphatase</fullName>
        <ecNumber evidence="2">3.1.3.18</ecNumber>
    </submittedName>
</protein>
<dbReference type="NCBIfam" id="TIGR01549">
    <property type="entry name" value="HAD-SF-IA-v1"/>
    <property type="match status" value="1"/>
</dbReference>
<sequence>MAEAGFWPYITHVIDSTVVGLRKPNPAIWRMAIEASDCRPEEMLVVGDSIKNDIFPAQSLGCATAWLTREAIEGYEGIVIRNLPDLLKEVIKV</sequence>
<name>A0A5J4R261_9ZZZZ</name>
<dbReference type="InterPro" id="IPR023214">
    <property type="entry name" value="HAD_sf"/>
</dbReference>
<accession>A0A5J4R261</accession>
<dbReference type="AlphaFoldDB" id="A0A5J4R261"/>
<evidence type="ECO:0000256" key="1">
    <source>
        <dbReference type="ARBA" id="ARBA00022801"/>
    </source>
</evidence>
<reference evidence="2" key="1">
    <citation type="submission" date="2019-03" db="EMBL/GenBank/DDBJ databases">
        <title>Single cell metagenomics reveals metabolic interactions within the superorganism composed of flagellate Streblomastix strix and complex community of Bacteroidetes bacteria on its surface.</title>
        <authorList>
            <person name="Treitli S.C."/>
            <person name="Kolisko M."/>
            <person name="Husnik F."/>
            <person name="Keeling P."/>
            <person name="Hampl V."/>
        </authorList>
    </citation>
    <scope>NUCLEOTIDE SEQUENCE</scope>
    <source>
        <strain evidence="2">STM</strain>
    </source>
</reference>
<dbReference type="PANTHER" id="PTHR43316">
    <property type="entry name" value="HYDROLASE, HALOACID DELAHOGENASE-RELATED"/>
    <property type="match status" value="1"/>
</dbReference>
<proteinExistence type="predicted"/>
<dbReference type="EC" id="3.1.3.18" evidence="2"/>
<dbReference type="SUPFAM" id="SSF56784">
    <property type="entry name" value="HAD-like"/>
    <property type="match status" value="1"/>
</dbReference>
<dbReference type="Gene3D" id="3.40.50.1000">
    <property type="entry name" value="HAD superfamily/HAD-like"/>
    <property type="match status" value="1"/>
</dbReference>
<dbReference type="InterPro" id="IPR051540">
    <property type="entry name" value="S-2-haloacid_dehalogenase"/>
</dbReference>
<evidence type="ECO:0000313" key="2">
    <source>
        <dbReference type="EMBL" id="KAA6327081.1"/>
    </source>
</evidence>
<keyword evidence="1 2" id="KW-0378">Hydrolase</keyword>
<dbReference type="InterPro" id="IPR006439">
    <property type="entry name" value="HAD-SF_hydro_IA"/>
</dbReference>
<dbReference type="GO" id="GO:0008967">
    <property type="term" value="F:phosphoglycolate phosphatase activity"/>
    <property type="evidence" value="ECO:0007669"/>
    <property type="project" value="UniProtKB-EC"/>
</dbReference>